<reference evidence="4" key="1">
    <citation type="submission" date="2021-12" db="EMBL/GenBank/DDBJ databases">
        <title>Prjna785345.</title>
        <authorList>
            <person name="Rujirawat T."/>
            <person name="Krajaejun T."/>
        </authorList>
    </citation>
    <scope>NUCLEOTIDE SEQUENCE</scope>
    <source>
        <strain evidence="4">Pi057C3</strain>
    </source>
</reference>
<evidence type="ECO:0000256" key="1">
    <source>
        <dbReference type="ARBA" id="ARBA00022729"/>
    </source>
</evidence>
<keyword evidence="5" id="KW-1185">Reference proteome</keyword>
<keyword evidence="1 2" id="KW-0732">Signal</keyword>
<dbReference type="PANTHER" id="PTHR31836">
    <property type="match status" value="1"/>
</dbReference>
<dbReference type="PROSITE" id="PS50842">
    <property type="entry name" value="EXPANSIN_EG45"/>
    <property type="match status" value="1"/>
</dbReference>
<dbReference type="PANTHER" id="PTHR31836:SF28">
    <property type="entry name" value="SRCR DOMAIN-CONTAINING PROTEIN-RELATED"/>
    <property type="match status" value="1"/>
</dbReference>
<evidence type="ECO:0000313" key="5">
    <source>
        <dbReference type="Proteomes" id="UP001209570"/>
    </source>
</evidence>
<dbReference type="InterPro" id="IPR007112">
    <property type="entry name" value="Expansin/allergen_DPBB_dom"/>
</dbReference>
<evidence type="ECO:0000256" key="2">
    <source>
        <dbReference type="SAM" id="SignalP"/>
    </source>
</evidence>
<feature type="chain" id="PRO_5042164265" description="Expansin-like EG45 domain-containing protein" evidence="2">
    <location>
        <begin position="22"/>
        <end position="266"/>
    </location>
</feature>
<evidence type="ECO:0000259" key="3">
    <source>
        <dbReference type="PROSITE" id="PS50842"/>
    </source>
</evidence>
<dbReference type="InterPro" id="IPR051477">
    <property type="entry name" value="Expansin_CellWall"/>
</dbReference>
<protein>
    <recommendedName>
        <fullName evidence="3">Expansin-like EG45 domain-containing protein</fullName>
    </recommendedName>
</protein>
<dbReference type="SUPFAM" id="SSF50685">
    <property type="entry name" value="Barwin-like endoglucanases"/>
    <property type="match status" value="1"/>
</dbReference>
<organism evidence="4 5">
    <name type="scientific">Pythium insidiosum</name>
    <name type="common">Pythiosis disease agent</name>
    <dbReference type="NCBI Taxonomy" id="114742"/>
    <lineage>
        <taxon>Eukaryota</taxon>
        <taxon>Sar</taxon>
        <taxon>Stramenopiles</taxon>
        <taxon>Oomycota</taxon>
        <taxon>Peronosporomycetes</taxon>
        <taxon>Pythiales</taxon>
        <taxon>Pythiaceae</taxon>
        <taxon>Pythium</taxon>
    </lineage>
</organism>
<sequence>MRLLSSTVLLVSAALASVVSARGRHGKQAGGSPSGPFTGTAKSAMTGDFMPNQCGYDEFSSQFISAAESRFAYVTKNFWDHDLACGRCASVSLRPAEDPKYMTPNSTVTVMLISHFPDECGSSRDCSHDLLLSQQAYRDMLNGGTGSRFGVKWEIVECPEDFVSGGIELAFGDATNEHILTVQPRNFVGQISGLEARFESGERVPFGAPGENAKGSYRAAIAPEDGPTFDQPFTLVVSQAISGATIEVEVEELPEPHQVIAVDEQF</sequence>
<dbReference type="Gene3D" id="2.40.40.10">
    <property type="entry name" value="RlpA-like domain"/>
    <property type="match status" value="1"/>
</dbReference>
<gene>
    <name evidence="4" type="ORF">P43SY_004827</name>
</gene>
<dbReference type="AlphaFoldDB" id="A0AAD5QAB6"/>
<name>A0AAD5QAB6_PYTIN</name>
<dbReference type="InterPro" id="IPR036908">
    <property type="entry name" value="RlpA-like_sf"/>
</dbReference>
<dbReference type="EMBL" id="JAKCXM010000073">
    <property type="protein sequence ID" value="KAJ0403854.1"/>
    <property type="molecule type" value="Genomic_DNA"/>
</dbReference>
<feature type="domain" description="Expansin-like EG45" evidence="3">
    <location>
        <begin position="51"/>
        <end position="158"/>
    </location>
</feature>
<feature type="signal peptide" evidence="2">
    <location>
        <begin position="1"/>
        <end position="21"/>
    </location>
</feature>
<accession>A0AAD5QAB6</accession>
<dbReference type="Proteomes" id="UP001209570">
    <property type="component" value="Unassembled WGS sequence"/>
</dbReference>
<evidence type="ECO:0000313" key="4">
    <source>
        <dbReference type="EMBL" id="KAJ0403854.1"/>
    </source>
</evidence>
<proteinExistence type="predicted"/>
<comment type="caution">
    <text evidence="4">The sequence shown here is derived from an EMBL/GenBank/DDBJ whole genome shotgun (WGS) entry which is preliminary data.</text>
</comment>